<feature type="transmembrane region" description="Helical" evidence="1">
    <location>
        <begin position="9"/>
        <end position="31"/>
    </location>
</feature>
<dbReference type="RefSeq" id="XP_049266443.1">
    <property type="nucleotide sequence ID" value="XM_049406352.1"/>
</dbReference>
<protein>
    <submittedName>
        <fullName evidence="2">Uncharacterized protein</fullName>
    </submittedName>
</protein>
<evidence type="ECO:0000313" key="2">
    <source>
        <dbReference type="EMBL" id="KAG7666211.1"/>
    </source>
</evidence>
<keyword evidence="1" id="KW-0472">Membrane</keyword>
<organism evidence="2 3">
    <name type="scientific">[Candida] subhashii</name>
    <dbReference type="NCBI Taxonomy" id="561895"/>
    <lineage>
        <taxon>Eukaryota</taxon>
        <taxon>Fungi</taxon>
        <taxon>Dikarya</taxon>
        <taxon>Ascomycota</taxon>
        <taxon>Saccharomycotina</taxon>
        <taxon>Pichiomycetes</taxon>
        <taxon>Debaryomycetaceae</taxon>
        <taxon>Spathaspora</taxon>
    </lineage>
</organism>
<gene>
    <name evidence="2" type="ORF">J8A68_000256</name>
</gene>
<dbReference type="AlphaFoldDB" id="A0A8J5USA1"/>
<evidence type="ECO:0000256" key="1">
    <source>
        <dbReference type="SAM" id="Phobius"/>
    </source>
</evidence>
<evidence type="ECO:0000313" key="3">
    <source>
        <dbReference type="Proteomes" id="UP000694255"/>
    </source>
</evidence>
<keyword evidence="3" id="KW-1185">Reference proteome</keyword>
<keyword evidence="1" id="KW-0812">Transmembrane</keyword>
<dbReference type="PANTHER" id="PTHR43341">
    <property type="entry name" value="AMINO ACID PERMEASE"/>
    <property type="match status" value="1"/>
</dbReference>
<proteinExistence type="predicted"/>
<dbReference type="GeneID" id="73467057"/>
<sequence length="113" mass="13571">MAPRFIHPYFTYLGCFLNCSVLLLNGFWVFWPQNFTVADLLVCYFAPVFFIFLFLFWKFFKKTHFRSDMEADITTGKAQIDEEERLEREELANRPQLKGWRLAAHRLNTFLFA</sequence>
<reference evidence="2 3" key="1">
    <citation type="journal article" date="2021" name="DNA Res.">
        <title>Genome analysis of Candida subhashii reveals its hybrid nature and dual mitochondrial genome conformations.</title>
        <authorList>
            <person name="Mixao V."/>
            <person name="Hegedusova E."/>
            <person name="Saus E."/>
            <person name="Pryszcz L.P."/>
            <person name="Cillingova A."/>
            <person name="Nosek J."/>
            <person name="Gabaldon T."/>
        </authorList>
    </citation>
    <scope>NUCLEOTIDE SEQUENCE [LARGE SCALE GENOMIC DNA]</scope>
    <source>
        <strain evidence="2 3">CBS 10753</strain>
    </source>
</reference>
<dbReference type="PANTHER" id="PTHR43341:SF39">
    <property type="entry name" value="AMINO ACID TRANSPORTER (EUROFUNG)-RELATED"/>
    <property type="match status" value="1"/>
</dbReference>
<dbReference type="GO" id="GO:0015171">
    <property type="term" value="F:amino acid transmembrane transporter activity"/>
    <property type="evidence" value="ECO:0007669"/>
    <property type="project" value="TreeGrafter"/>
</dbReference>
<feature type="transmembrane region" description="Helical" evidence="1">
    <location>
        <begin position="37"/>
        <end position="57"/>
    </location>
</feature>
<dbReference type="Proteomes" id="UP000694255">
    <property type="component" value="Unassembled WGS sequence"/>
</dbReference>
<comment type="caution">
    <text evidence="2">The sequence shown here is derived from an EMBL/GenBank/DDBJ whole genome shotgun (WGS) entry which is preliminary data.</text>
</comment>
<dbReference type="GO" id="GO:0016020">
    <property type="term" value="C:membrane"/>
    <property type="evidence" value="ECO:0007669"/>
    <property type="project" value="TreeGrafter"/>
</dbReference>
<keyword evidence="1" id="KW-1133">Transmembrane helix</keyword>
<accession>A0A8J5USA1</accession>
<dbReference type="InterPro" id="IPR050524">
    <property type="entry name" value="APC_YAT"/>
</dbReference>
<name>A0A8J5USA1_9ASCO</name>
<dbReference type="EMBL" id="JAGSYN010000031">
    <property type="protein sequence ID" value="KAG7666211.1"/>
    <property type="molecule type" value="Genomic_DNA"/>
</dbReference>